<accession>A0A3E1Y8Z3</accession>
<keyword evidence="2" id="KW-1185">Reference proteome</keyword>
<dbReference type="Proteomes" id="UP000260644">
    <property type="component" value="Unassembled WGS sequence"/>
</dbReference>
<evidence type="ECO:0000313" key="1">
    <source>
        <dbReference type="EMBL" id="RFS21877.1"/>
    </source>
</evidence>
<sequence>MKHILLISLFFIISKEAVSQKITLTDISTFFKDTDAGAERLLSKAFDVDIYKIESGFKNFTFKDGDESILLEVTESREIEKSLRSCYSKKYHSDFEKLKQEVISKGKKIDFYLSEQYRTYYTVYLYNSIYFHFGKGVCTNKDFTYKYDSYFCTKSDIKF</sequence>
<protein>
    <submittedName>
        <fullName evidence="1">Uncharacterized protein</fullName>
    </submittedName>
</protein>
<evidence type="ECO:0000313" key="2">
    <source>
        <dbReference type="Proteomes" id="UP000260644"/>
    </source>
</evidence>
<dbReference type="EMBL" id="QPMM01000007">
    <property type="protein sequence ID" value="RFS21877.1"/>
    <property type="molecule type" value="Genomic_DNA"/>
</dbReference>
<dbReference type="AlphaFoldDB" id="A0A3E1Y8Z3"/>
<gene>
    <name evidence="1" type="ORF">DVR12_14590</name>
</gene>
<proteinExistence type="predicted"/>
<name>A0A3E1Y8Z3_9BACT</name>
<dbReference type="RefSeq" id="WP_116976511.1">
    <property type="nucleotide sequence ID" value="NZ_QPMM01000007.1"/>
</dbReference>
<comment type="caution">
    <text evidence="1">The sequence shown here is derived from an EMBL/GenBank/DDBJ whole genome shotgun (WGS) entry which is preliminary data.</text>
</comment>
<reference evidence="1 2" key="1">
    <citation type="submission" date="2018-07" db="EMBL/GenBank/DDBJ databases">
        <title>Chitinophaga K2CV101002-2 sp. nov., isolated from a monsoon evergreen broad-leaved forest soil.</title>
        <authorList>
            <person name="Lv Y."/>
        </authorList>
    </citation>
    <scope>NUCLEOTIDE SEQUENCE [LARGE SCALE GENOMIC DNA]</scope>
    <source>
        <strain evidence="1 2">GDMCC 1.1288</strain>
    </source>
</reference>
<organism evidence="1 2">
    <name type="scientific">Chitinophaga silvatica</name>
    <dbReference type="NCBI Taxonomy" id="2282649"/>
    <lineage>
        <taxon>Bacteria</taxon>
        <taxon>Pseudomonadati</taxon>
        <taxon>Bacteroidota</taxon>
        <taxon>Chitinophagia</taxon>
        <taxon>Chitinophagales</taxon>
        <taxon>Chitinophagaceae</taxon>
        <taxon>Chitinophaga</taxon>
    </lineage>
</organism>